<gene>
    <name evidence="2" type="ORF">GCM10010451_41800</name>
</gene>
<evidence type="ECO:0000256" key="1">
    <source>
        <dbReference type="SAM" id="MobiDB-lite"/>
    </source>
</evidence>
<dbReference type="EMBL" id="BAAAUH010000032">
    <property type="protein sequence ID" value="GAA3187947.1"/>
    <property type="molecule type" value="Genomic_DNA"/>
</dbReference>
<feature type="compositionally biased region" description="Basic and acidic residues" evidence="1">
    <location>
        <begin position="11"/>
        <end position="32"/>
    </location>
</feature>
<comment type="caution">
    <text evidence="2">The sequence shown here is derived from an EMBL/GenBank/DDBJ whole genome shotgun (WGS) entry which is preliminary data.</text>
</comment>
<dbReference type="Proteomes" id="UP001501866">
    <property type="component" value="Unassembled WGS sequence"/>
</dbReference>
<name>A0ABP6PRV7_9ACTN</name>
<organism evidence="2 3">
    <name type="scientific">Streptomyces virens</name>
    <dbReference type="NCBI Taxonomy" id="285572"/>
    <lineage>
        <taxon>Bacteria</taxon>
        <taxon>Bacillati</taxon>
        <taxon>Actinomycetota</taxon>
        <taxon>Actinomycetes</taxon>
        <taxon>Kitasatosporales</taxon>
        <taxon>Streptomycetaceae</taxon>
        <taxon>Streptomyces</taxon>
    </lineage>
</organism>
<evidence type="ECO:0000313" key="2">
    <source>
        <dbReference type="EMBL" id="GAA3187947.1"/>
    </source>
</evidence>
<keyword evidence="3" id="KW-1185">Reference proteome</keyword>
<protein>
    <submittedName>
        <fullName evidence="2">Uncharacterized protein</fullName>
    </submittedName>
</protein>
<proteinExistence type="predicted"/>
<reference evidence="3" key="1">
    <citation type="journal article" date="2019" name="Int. J. Syst. Evol. Microbiol.">
        <title>The Global Catalogue of Microorganisms (GCM) 10K type strain sequencing project: providing services to taxonomists for standard genome sequencing and annotation.</title>
        <authorList>
            <consortium name="The Broad Institute Genomics Platform"/>
            <consortium name="The Broad Institute Genome Sequencing Center for Infectious Disease"/>
            <person name="Wu L."/>
            <person name="Ma J."/>
        </authorList>
    </citation>
    <scope>NUCLEOTIDE SEQUENCE [LARGE SCALE GENOMIC DNA]</scope>
    <source>
        <strain evidence="3">JCM 9095</strain>
    </source>
</reference>
<sequence>MSRAEGVEQSGRFEHLELESQQHHVHHHDVEARGAGPQQAAVRALRLERARGRLDPLGGLLPRHQQADHRV</sequence>
<feature type="region of interest" description="Disordered" evidence="1">
    <location>
        <begin position="1"/>
        <end position="40"/>
    </location>
</feature>
<accession>A0ABP6PRV7</accession>
<evidence type="ECO:0000313" key="3">
    <source>
        <dbReference type="Proteomes" id="UP001501866"/>
    </source>
</evidence>